<name>A0A0G0T6P6_9BACT</name>
<sequence>MNLQNKKLFIGLFILLAYISIGVFGLLKFNHTAETPMTNCPYAKNGFSMCDNSLSHINNWHQFSKATLLSFFFFSFLIFGIILYFSGKQKFLNQKQYFYRWRYYLYGKRLYNIPNRIIKWLSLFENSPAVNAPVFL</sequence>
<keyword evidence="1" id="KW-0472">Membrane</keyword>
<feature type="transmembrane region" description="Helical" evidence="1">
    <location>
        <begin position="66"/>
        <end position="85"/>
    </location>
</feature>
<evidence type="ECO:0000313" key="2">
    <source>
        <dbReference type="EMBL" id="KKR70406.1"/>
    </source>
</evidence>
<dbReference type="EMBL" id="LBZL01000006">
    <property type="protein sequence ID" value="KKR70406.1"/>
    <property type="molecule type" value="Genomic_DNA"/>
</dbReference>
<dbReference type="AlphaFoldDB" id="A0A0G0T6P6"/>
<evidence type="ECO:0000313" key="3">
    <source>
        <dbReference type="Proteomes" id="UP000034452"/>
    </source>
</evidence>
<dbReference type="Proteomes" id="UP000034452">
    <property type="component" value="Unassembled WGS sequence"/>
</dbReference>
<evidence type="ECO:0000256" key="1">
    <source>
        <dbReference type="SAM" id="Phobius"/>
    </source>
</evidence>
<proteinExistence type="predicted"/>
<keyword evidence="1" id="KW-0812">Transmembrane</keyword>
<feature type="transmembrane region" description="Helical" evidence="1">
    <location>
        <begin position="7"/>
        <end position="27"/>
    </location>
</feature>
<protein>
    <submittedName>
        <fullName evidence="2">Uncharacterized protein</fullName>
    </submittedName>
</protein>
<comment type="caution">
    <text evidence="2">The sequence shown here is derived from an EMBL/GenBank/DDBJ whole genome shotgun (WGS) entry which is preliminary data.</text>
</comment>
<gene>
    <name evidence="2" type="ORF">UU13_C0006G0008</name>
</gene>
<keyword evidence="1" id="KW-1133">Transmembrane helix</keyword>
<organism evidence="2 3">
    <name type="scientific">Candidatus Nomurabacteria bacterium GW2011_GWB1_40_7</name>
    <dbReference type="NCBI Taxonomy" id="1618744"/>
    <lineage>
        <taxon>Bacteria</taxon>
        <taxon>Candidatus Nomuraibacteriota</taxon>
    </lineage>
</organism>
<accession>A0A0G0T6P6</accession>
<reference evidence="2 3" key="1">
    <citation type="journal article" date="2015" name="Nature">
        <title>rRNA introns, odd ribosomes, and small enigmatic genomes across a large radiation of phyla.</title>
        <authorList>
            <person name="Brown C.T."/>
            <person name="Hug L.A."/>
            <person name="Thomas B.C."/>
            <person name="Sharon I."/>
            <person name="Castelle C.J."/>
            <person name="Singh A."/>
            <person name="Wilkins M.J."/>
            <person name="Williams K.H."/>
            <person name="Banfield J.F."/>
        </authorList>
    </citation>
    <scope>NUCLEOTIDE SEQUENCE [LARGE SCALE GENOMIC DNA]</scope>
</reference>